<accession>A0A9D2MLK0</accession>
<protein>
    <recommendedName>
        <fullName evidence="4">DUF4179 domain-containing protein</fullName>
    </recommendedName>
</protein>
<evidence type="ECO:0000313" key="2">
    <source>
        <dbReference type="EMBL" id="HJB79358.1"/>
    </source>
</evidence>
<sequence length="358" mass="39436">MTEENYRALFDRASPDRDLVEDTLAAAERPRRKGVPTKRLAAALVCLALVLGVGNYQALAAGVQRIIRFFAGAGASETPVMVVEQADQWTEGDWLCQLDGVSQGEYLLLELYLVSPEMEEHQLATRILQIYADGVPLEQGDQVYSEWLPYDGFAPQGQAWMSLSGLDCGPEVAWREEGYRARVHMPFTYRLPEETPAELTYELLDLEGGGSHTGTLTLTPAETQAAWSDSRTFAEGTVTALVSEDGRQLSVYAHREENDEGQMLTGASLFHHQVTFIGASGERYSDAGEGFRSFTSGHVNVQLAAAPSWVEEPIVAVEIDAIQLVYEYDTWWDGPGGGMVRTQGDATYGDLNWIIDLT</sequence>
<evidence type="ECO:0000256" key="1">
    <source>
        <dbReference type="SAM" id="Phobius"/>
    </source>
</evidence>
<reference evidence="2" key="1">
    <citation type="journal article" date="2021" name="PeerJ">
        <title>Extensive microbial diversity within the chicken gut microbiome revealed by metagenomics and culture.</title>
        <authorList>
            <person name="Gilroy R."/>
            <person name="Ravi A."/>
            <person name="Getino M."/>
            <person name="Pursley I."/>
            <person name="Horton D.L."/>
            <person name="Alikhan N.F."/>
            <person name="Baker D."/>
            <person name="Gharbi K."/>
            <person name="Hall N."/>
            <person name="Watson M."/>
            <person name="Adriaenssens E.M."/>
            <person name="Foster-Nyarko E."/>
            <person name="Jarju S."/>
            <person name="Secka A."/>
            <person name="Antonio M."/>
            <person name="Oren A."/>
            <person name="Chaudhuri R.R."/>
            <person name="La Ragione R."/>
            <person name="Hildebrand F."/>
            <person name="Pallen M.J."/>
        </authorList>
    </citation>
    <scope>NUCLEOTIDE SEQUENCE</scope>
    <source>
        <strain evidence="2">CHK192-8294</strain>
    </source>
</reference>
<organism evidence="2 3">
    <name type="scientific">Candidatus Flavonifractor intestinigallinarum</name>
    <dbReference type="NCBI Taxonomy" id="2838586"/>
    <lineage>
        <taxon>Bacteria</taxon>
        <taxon>Bacillati</taxon>
        <taxon>Bacillota</taxon>
        <taxon>Clostridia</taxon>
        <taxon>Eubacteriales</taxon>
        <taxon>Oscillospiraceae</taxon>
        <taxon>Flavonifractor</taxon>
    </lineage>
</organism>
<keyword evidence="1" id="KW-0472">Membrane</keyword>
<comment type="caution">
    <text evidence="2">The sequence shown here is derived from an EMBL/GenBank/DDBJ whole genome shotgun (WGS) entry which is preliminary data.</text>
</comment>
<keyword evidence="1" id="KW-1133">Transmembrane helix</keyword>
<keyword evidence="1" id="KW-0812">Transmembrane</keyword>
<name>A0A9D2MLK0_9FIRM</name>
<feature type="transmembrane region" description="Helical" evidence="1">
    <location>
        <begin position="40"/>
        <end position="59"/>
    </location>
</feature>
<gene>
    <name evidence="2" type="ORF">H9712_00030</name>
</gene>
<dbReference type="Proteomes" id="UP000823921">
    <property type="component" value="Unassembled WGS sequence"/>
</dbReference>
<evidence type="ECO:0000313" key="3">
    <source>
        <dbReference type="Proteomes" id="UP000823921"/>
    </source>
</evidence>
<dbReference type="EMBL" id="DWXO01000001">
    <property type="protein sequence ID" value="HJB79358.1"/>
    <property type="molecule type" value="Genomic_DNA"/>
</dbReference>
<reference evidence="2" key="2">
    <citation type="submission" date="2021-04" db="EMBL/GenBank/DDBJ databases">
        <authorList>
            <person name="Gilroy R."/>
        </authorList>
    </citation>
    <scope>NUCLEOTIDE SEQUENCE</scope>
    <source>
        <strain evidence="2">CHK192-8294</strain>
    </source>
</reference>
<dbReference type="AlphaFoldDB" id="A0A9D2MLK0"/>
<proteinExistence type="predicted"/>
<evidence type="ECO:0008006" key="4">
    <source>
        <dbReference type="Google" id="ProtNLM"/>
    </source>
</evidence>